<evidence type="ECO:0000256" key="1">
    <source>
        <dbReference type="ARBA" id="ARBA00005189"/>
    </source>
</evidence>
<comment type="pathway">
    <text evidence="1">Lipid metabolism.</text>
</comment>
<dbReference type="CDD" id="cd07989">
    <property type="entry name" value="LPLAT_AGPAT-like"/>
    <property type="match status" value="1"/>
</dbReference>
<keyword evidence="4" id="KW-0443">Lipid metabolism</keyword>
<evidence type="ECO:0000259" key="7">
    <source>
        <dbReference type="SMART" id="SM00563"/>
    </source>
</evidence>
<keyword evidence="6" id="KW-1133">Transmembrane helix</keyword>
<keyword evidence="6" id="KW-0472">Membrane</keyword>
<evidence type="ECO:0000256" key="4">
    <source>
        <dbReference type="ARBA" id="ARBA00023098"/>
    </source>
</evidence>
<reference evidence="8" key="1">
    <citation type="submission" date="2012-03" db="EMBL/GenBank/DDBJ databases">
        <title>Functional metagenomics reveals considerable lignocellulase gene clusters in the gut microbiome of a wood-feeding higher termite.</title>
        <authorList>
            <person name="Liu N."/>
        </authorList>
    </citation>
    <scope>NUCLEOTIDE SEQUENCE</scope>
</reference>
<keyword evidence="5 8" id="KW-0012">Acyltransferase</keyword>
<dbReference type="PANTHER" id="PTHR10434">
    <property type="entry name" value="1-ACYL-SN-GLYCEROL-3-PHOSPHATE ACYLTRANSFERASE"/>
    <property type="match status" value="1"/>
</dbReference>
<dbReference type="GO" id="GO:0003841">
    <property type="term" value="F:1-acylglycerol-3-phosphate O-acyltransferase activity"/>
    <property type="evidence" value="ECO:0007669"/>
    <property type="project" value="UniProtKB-EC"/>
</dbReference>
<dbReference type="EMBL" id="JQ844185">
    <property type="protein sequence ID" value="AGS52210.1"/>
    <property type="molecule type" value="Genomic_DNA"/>
</dbReference>
<feature type="domain" description="Phospholipid/glycerol acyltransferase" evidence="7">
    <location>
        <begin position="70"/>
        <end position="183"/>
    </location>
</feature>
<evidence type="ECO:0000256" key="5">
    <source>
        <dbReference type="ARBA" id="ARBA00023315"/>
    </source>
</evidence>
<keyword evidence="3 8" id="KW-0808">Transferase</keyword>
<dbReference type="AlphaFoldDB" id="A0A806KKP8"/>
<keyword evidence="6" id="KW-0812">Transmembrane</keyword>
<dbReference type="SUPFAM" id="SSF69593">
    <property type="entry name" value="Glycerol-3-phosphate (1)-acyltransferase"/>
    <property type="match status" value="1"/>
</dbReference>
<evidence type="ECO:0000256" key="2">
    <source>
        <dbReference type="ARBA" id="ARBA00022516"/>
    </source>
</evidence>
<evidence type="ECO:0000256" key="3">
    <source>
        <dbReference type="ARBA" id="ARBA00022679"/>
    </source>
</evidence>
<proteinExistence type="predicted"/>
<sequence length="233" mass="26172">MRALFLGILFYLIVGIGLVTVIPPWLFYCMAFNKKHRFMAVVKPFFYVVFKLFGVKVKVEGSLPEGNRVFFILCNHQSFIDVPVILFGLFPCAFLAKKSLFKIPYFGQLLTYTDSIPVERGNPQANANLSAEIRRRLSQNFPVMAFPEGTRSENGELLPFKSGVFRIIKEAGVPALPVTIAGAWKVLPKTGISLYPGEIKLIPHEVIPAEQVEKMSPEELKDAVRRKIAKAII</sequence>
<feature type="transmembrane region" description="Helical" evidence="6">
    <location>
        <begin position="6"/>
        <end position="28"/>
    </location>
</feature>
<evidence type="ECO:0000313" key="8">
    <source>
        <dbReference type="EMBL" id="AGS52210.1"/>
    </source>
</evidence>
<name>A0A806KKP8_9BACT</name>
<dbReference type="PANTHER" id="PTHR10434:SF64">
    <property type="entry name" value="1-ACYL-SN-GLYCEROL-3-PHOSPHATE ACYLTRANSFERASE-RELATED"/>
    <property type="match status" value="1"/>
</dbReference>
<dbReference type="GO" id="GO:0006654">
    <property type="term" value="P:phosphatidic acid biosynthetic process"/>
    <property type="evidence" value="ECO:0007669"/>
    <property type="project" value="TreeGrafter"/>
</dbReference>
<dbReference type="Pfam" id="PF01553">
    <property type="entry name" value="Acyltransferase"/>
    <property type="match status" value="1"/>
</dbReference>
<dbReference type="InterPro" id="IPR002123">
    <property type="entry name" value="Plipid/glycerol_acylTrfase"/>
</dbReference>
<dbReference type="EC" id="2.3.1.51" evidence="8"/>
<keyword evidence="2" id="KW-0444">Lipid biosynthesis</keyword>
<dbReference type="SMART" id="SM00563">
    <property type="entry name" value="PlsC"/>
    <property type="match status" value="1"/>
</dbReference>
<protein>
    <submittedName>
        <fullName evidence="8">1-acyl-sn-glycerol-3-phosphate acyltransferase</fullName>
        <ecNumber evidence="8">2.3.1.51</ecNumber>
    </submittedName>
</protein>
<evidence type="ECO:0000256" key="6">
    <source>
        <dbReference type="SAM" id="Phobius"/>
    </source>
</evidence>
<accession>A0A806KKP8</accession>
<organism evidence="8">
    <name type="scientific">uncultured bacterium contig00052</name>
    <dbReference type="NCBI Taxonomy" id="1181536"/>
    <lineage>
        <taxon>Bacteria</taxon>
        <taxon>environmental samples</taxon>
    </lineage>
</organism>